<dbReference type="PANTHER" id="PTHR48219">
    <property type="entry name" value="VACUOLAR PROTEIN SORTING-ASSOCIATED PROTEIN 62-RELATED"/>
    <property type="match status" value="1"/>
</dbReference>
<keyword evidence="2" id="KW-1185">Reference proteome</keyword>
<sequence length="397" mass="43622">MSNKTRDYGHLRVTLTSNYGWNYDDTGSRVSRSVMMWTPVAQGNMRPLGSVAIGSGFYELGGKRASLLVGNSSQSSSAVASPVGWRWLWNTKGGKGKHDSTVWRPIAPSGYVALGDVVKYHWDEPDKNSIWCLRADLVGNGTFASSDIWNDRGSGGSYDISCWAVLPRDVGTSGSELIPTSADTFRFSGTYSQPDISLAQVPVLRLPKAFQRFTSSLPQVTPSTIPSEGDIFSEMEQCRATLPFTTFFDPTSRQVLDNLGDPFCTVIKSIAWDVQGVWVNNSGASYDRTQTIKYGVSREKREEMVNSVGVEITAEAGIKAVSYSVSLNYQFTYSTSSSFTEYSEKQVEEKLSIPAHEAVVLFTKHLWVTGQRADGSQLSRIEVVANDDVHFGGCKLN</sequence>
<dbReference type="EMBL" id="JAAVMX010000004">
    <property type="protein sequence ID" value="KAF4509381.1"/>
    <property type="molecule type" value="Genomic_DNA"/>
</dbReference>
<evidence type="ECO:0000313" key="2">
    <source>
        <dbReference type="Proteomes" id="UP000557566"/>
    </source>
</evidence>
<protein>
    <recommendedName>
        <fullName evidence="3">Insecticidal crystal toxin domain-containing protein</fullName>
    </recommendedName>
</protein>
<comment type="caution">
    <text evidence="1">The sequence shown here is derived from an EMBL/GenBank/DDBJ whole genome shotgun (WGS) entry which is preliminary data.</text>
</comment>
<evidence type="ECO:0000313" key="1">
    <source>
        <dbReference type="EMBL" id="KAF4509381.1"/>
    </source>
</evidence>
<accession>A0A8H4PRY6</accession>
<reference evidence="1 2" key="1">
    <citation type="journal article" date="2020" name="Genome Biol. Evol.">
        <title>A new high-quality draft genome assembly of the Chinese cordyceps Ophiocordyceps sinensis.</title>
        <authorList>
            <person name="Shu R."/>
            <person name="Zhang J."/>
            <person name="Meng Q."/>
            <person name="Zhang H."/>
            <person name="Zhou G."/>
            <person name="Li M."/>
            <person name="Wu P."/>
            <person name="Zhao Y."/>
            <person name="Chen C."/>
            <person name="Qin Q."/>
        </authorList>
    </citation>
    <scope>NUCLEOTIDE SEQUENCE [LARGE SCALE GENOMIC DNA]</scope>
    <source>
        <strain evidence="1 2">IOZ07</strain>
    </source>
</reference>
<dbReference type="OrthoDB" id="428159at2759"/>
<dbReference type="Pfam" id="PF06101">
    <property type="entry name" value="Vps62"/>
    <property type="match status" value="1"/>
</dbReference>
<evidence type="ECO:0008006" key="3">
    <source>
        <dbReference type="Google" id="ProtNLM"/>
    </source>
</evidence>
<proteinExistence type="predicted"/>
<gene>
    <name evidence="1" type="ORF">G6O67_003557</name>
</gene>
<dbReference type="InterPro" id="IPR009291">
    <property type="entry name" value="Vps62"/>
</dbReference>
<dbReference type="PANTHER" id="PTHR48219:SF2">
    <property type="entry name" value="VACUOLAR PROTEIN SORTING-ASSOCIATED PROTEIN 62"/>
    <property type="match status" value="1"/>
</dbReference>
<dbReference type="Proteomes" id="UP000557566">
    <property type="component" value="Unassembled WGS sequence"/>
</dbReference>
<dbReference type="AlphaFoldDB" id="A0A8H4PRY6"/>
<organism evidence="1 2">
    <name type="scientific">Ophiocordyceps sinensis</name>
    <dbReference type="NCBI Taxonomy" id="72228"/>
    <lineage>
        <taxon>Eukaryota</taxon>
        <taxon>Fungi</taxon>
        <taxon>Dikarya</taxon>
        <taxon>Ascomycota</taxon>
        <taxon>Pezizomycotina</taxon>
        <taxon>Sordariomycetes</taxon>
        <taxon>Hypocreomycetidae</taxon>
        <taxon>Hypocreales</taxon>
        <taxon>Ophiocordycipitaceae</taxon>
        <taxon>Ophiocordyceps</taxon>
    </lineage>
</organism>
<name>A0A8H4PRY6_9HYPO</name>